<dbReference type="AlphaFoldDB" id="A0A512ME52"/>
<dbReference type="CDD" id="cd07043">
    <property type="entry name" value="STAS_anti-anti-sigma_factors"/>
    <property type="match status" value="1"/>
</dbReference>
<comment type="caution">
    <text evidence="2">The sequence shown here is derived from an EMBL/GenBank/DDBJ whole genome shotgun (WGS) entry which is preliminary data.</text>
</comment>
<dbReference type="OrthoDB" id="370397at2"/>
<dbReference type="Pfam" id="PF01740">
    <property type="entry name" value="STAS"/>
    <property type="match status" value="1"/>
</dbReference>
<accession>A0A512ME52</accession>
<evidence type="ECO:0000313" key="3">
    <source>
        <dbReference type="Proteomes" id="UP000321577"/>
    </source>
</evidence>
<sequence>MSARIRQPARNEWYINPLLAVPAPSNILVGRIGKVFWLRVEGRGNFQNSMQVKRAFQTVMGEGTADLVVDLEHCPMMDSTFLGTLTGTAIHLMEQGKGSLSVLNANPRNQQLLNDLGLDQILHVDVEGTQWPDERKTVCDELACCQEKGAECKEEQTQLVLNAHRMLSNVSRQNQSRFRDVIHFLEKELIGDAPQPGLAAATS</sequence>
<protein>
    <recommendedName>
        <fullName evidence="1">STAS domain-containing protein</fullName>
    </recommendedName>
</protein>
<dbReference type="SUPFAM" id="SSF52091">
    <property type="entry name" value="SpoIIaa-like"/>
    <property type="match status" value="1"/>
</dbReference>
<feature type="domain" description="STAS" evidence="1">
    <location>
        <begin position="25"/>
        <end position="122"/>
    </location>
</feature>
<reference evidence="2 3" key="1">
    <citation type="submission" date="2019-07" db="EMBL/GenBank/DDBJ databases">
        <title>Whole genome shotgun sequence of Brevifollis gellanilyticus NBRC 108608.</title>
        <authorList>
            <person name="Hosoyama A."/>
            <person name="Uohara A."/>
            <person name="Ohji S."/>
            <person name="Ichikawa N."/>
        </authorList>
    </citation>
    <scope>NUCLEOTIDE SEQUENCE [LARGE SCALE GENOMIC DNA]</scope>
    <source>
        <strain evidence="2 3">NBRC 108608</strain>
    </source>
</reference>
<name>A0A512ME52_9BACT</name>
<dbReference type="PROSITE" id="PS50801">
    <property type="entry name" value="STAS"/>
    <property type="match status" value="1"/>
</dbReference>
<dbReference type="InterPro" id="IPR002645">
    <property type="entry name" value="STAS_dom"/>
</dbReference>
<evidence type="ECO:0000259" key="1">
    <source>
        <dbReference type="PROSITE" id="PS50801"/>
    </source>
</evidence>
<gene>
    <name evidence="2" type="ORF">BGE01nite_43010</name>
</gene>
<organism evidence="2 3">
    <name type="scientific">Brevifollis gellanilyticus</name>
    <dbReference type="NCBI Taxonomy" id="748831"/>
    <lineage>
        <taxon>Bacteria</taxon>
        <taxon>Pseudomonadati</taxon>
        <taxon>Verrucomicrobiota</taxon>
        <taxon>Verrucomicrobiia</taxon>
        <taxon>Verrucomicrobiales</taxon>
        <taxon>Verrucomicrobiaceae</taxon>
    </lineage>
</organism>
<keyword evidence="3" id="KW-1185">Reference proteome</keyword>
<proteinExistence type="predicted"/>
<dbReference type="Gene3D" id="3.30.750.24">
    <property type="entry name" value="STAS domain"/>
    <property type="match status" value="1"/>
</dbReference>
<dbReference type="Proteomes" id="UP000321577">
    <property type="component" value="Unassembled WGS sequence"/>
</dbReference>
<dbReference type="InterPro" id="IPR036513">
    <property type="entry name" value="STAS_dom_sf"/>
</dbReference>
<evidence type="ECO:0000313" key="2">
    <source>
        <dbReference type="EMBL" id="GEP45010.1"/>
    </source>
</evidence>
<dbReference type="EMBL" id="BKAG01000040">
    <property type="protein sequence ID" value="GEP45010.1"/>
    <property type="molecule type" value="Genomic_DNA"/>
</dbReference>